<comment type="caution">
    <text evidence="1">The sequence shown here is derived from an EMBL/GenBank/DDBJ whole genome shotgun (WGS) entry which is preliminary data.</text>
</comment>
<organism evidence="1 2">
    <name type="scientific">Cichorium intybus</name>
    <name type="common">Chicory</name>
    <dbReference type="NCBI Taxonomy" id="13427"/>
    <lineage>
        <taxon>Eukaryota</taxon>
        <taxon>Viridiplantae</taxon>
        <taxon>Streptophyta</taxon>
        <taxon>Embryophyta</taxon>
        <taxon>Tracheophyta</taxon>
        <taxon>Spermatophyta</taxon>
        <taxon>Magnoliopsida</taxon>
        <taxon>eudicotyledons</taxon>
        <taxon>Gunneridae</taxon>
        <taxon>Pentapetalae</taxon>
        <taxon>asterids</taxon>
        <taxon>campanulids</taxon>
        <taxon>Asterales</taxon>
        <taxon>Asteraceae</taxon>
        <taxon>Cichorioideae</taxon>
        <taxon>Cichorieae</taxon>
        <taxon>Cichoriinae</taxon>
        <taxon>Cichorium</taxon>
    </lineage>
</organism>
<proteinExistence type="predicted"/>
<gene>
    <name evidence="1" type="ORF">L2E82_31111</name>
</gene>
<name>A0ACB9D2A5_CICIN</name>
<dbReference type="Proteomes" id="UP001055811">
    <property type="component" value="Linkage Group LG05"/>
</dbReference>
<sequence>MSIFDHVIGGLEISVFQLRRNGNHGLFMIRSQDIQMTYALSEYTLKYVTIKGAGHGVALYKPEEALSMVNGWLSSQTYLSDS</sequence>
<evidence type="ECO:0000313" key="1">
    <source>
        <dbReference type="EMBL" id="KAI3740641.1"/>
    </source>
</evidence>
<evidence type="ECO:0000313" key="2">
    <source>
        <dbReference type="Proteomes" id="UP001055811"/>
    </source>
</evidence>
<protein>
    <submittedName>
        <fullName evidence="1">Uncharacterized protein</fullName>
    </submittedName>
</protein>
<accession>A0ACB9D2A5</accession>
<dbReference type="EMBL" id="CM042013">
    <property type="protein sequence ID" value="KAI3740641.1"/>
    <property type="molecule type" value="Genomic_DNA"/>
</dbReference>
<reference evidence="1 2" key="2">
    <citation type="journal article" date="2022" name="Mol. Ecol. Resour.">
        <title>The genomes of chicory, endive, great burdock and yacon provide insights into Asteraceae paleo-polyploidization history and plant inulin production.</title>
        <authorList>
            <person name="Fan W."/>
            <person name="Wang S."/>
            <person name="Wang H."/>
            <person name="Wang A."/>
            <person name="Jiang F."/>
            <person name="Liu H."/>
            <person name="Zhao H."/>
            <person name="Xu D."/>
            <person name="Zhang Y."/>
        </authorList>
    </citation>
    <scope>NUCLEOTIDE SEQUENCE [LARGE SCALE GENOMIC DNA]</scope>
    <source>
        <strain evidence="2">cv. Punajuju</strain>
        <tissue evidence="1">Leaves</tissue>
    </source>
</reference>
<reference evidence="2" key="1">
    <citation type="journal article" date="2022" name="Mol. Ecol. Resour.">
        <title>The genomes of chicory, endive, great burdock and yacon provide insights into Asteraceae palaeo-polyploidization history and plant inulin production.</title>
        <authorList>
            <person name="Fan W."/>
            <person name="Wang S."/>
            <person name="Wang H."/>
            <person name="Wang A."/>
            <person name="Jiang F."/>
            <person name="Liu H."/>
            <person name="Zhao H."/>
            <person name="Xu D."/>
            <person name="Zhang Y."/>
        </authorList>
    </citation>
    <scope>NUCLEOTIDE SEQUENCE [LARGE SCALE GENOMIC DNA]</scope>
    <source>
        <strain evidence="2">cv. Punajuju</strain>
    </source>
</reference>
<keyword evidence="2" id="KW-1185">Reference proteome</keyword>